<accession>A0A5A9WAB7</accession>
<feature type="domain" description="Nitrate/nitrite sensing protein" evidence="2">
    <location>
        <begin position="48"/>
        <end position="272"/>
    </location>
</feature>
<evidence type="ECO:0000259" key="2">
    <source>
        <dbReference type="Pfam" id="PF08376"/>
    </source>
</evidence>
<dbReference type="InterPro" id="IPR013587">
    <property type="entry name" value="Nitrate/nitrite_sensing"/>
</dbReference>
<dbReference type="Proteomes" id="UP000325302">
    <property type="component" value="Unassembled WGS sequence"/>
</dbReference>
<keyword evidence="1" id="KW-1133">Transmembrane helix</keyword>
<protein>
    <recommendedName>
        <fullName evidence="2">Nitrate/nitrite sensing protein domain-containing protein</fullName>
    </recommendedName>
</protein>
<dbReference type="AlphaFoldDB" id="A0A5A9WAB7"/>
<dbReference type="RefSeq" id="WP_149389620.1">
    <property type="nucleotide sequence ID" value="NZ_SMRS01000001.1"/>
</dbReference>
<dbReference type="EMBL" id="SMRS01000001">
    <property type="protein sequence ID" value="KAA0876371.1"/>
    <property type="molecule type" value="Genomic_DNA"/>
</dbReference>
<gene>
    <name evidence="3" type="ORF">E1H14_01190</name>
</gene>
<reference evidence="3 4" key="1">
    <citation type="submission" date="2019-03" db="EMBL/GenBank/DDBJ databases">
        <title>Nitrincola sp. nov. isolated from an Indian soda lake.</title>
        <authorList>
            <person name="Joshi A."/>
            <person name="Thite S.V."/>
            <person name="Joseph N."/>
            <person name="Dhotre D."/>
            <person name="Moorthy M."/>
            <person name="Shouche Y.S."/>
        </authorList>
    </citation>
    <scope>NUCLEOTIDE SEQUENCE [LARGE SCALE GENOMIC DNA]</scope>
    <source>
        <strain evidence="3 4">MEB193</strain>
    </source>
</reference>
<evidence type="ECO:0000313" key="4">
    <source>
        <dbReference type="Proteomes" id="UP000325302"/>
    </source>
</evidence>
<keyword evidence="4" id="KW-1185">Reference proteome</keyword>
<name>A0A5A9WAB7_9GAMM</name>
<proteinExistence type="predicted"/>
<keyword evidence="1" id="KW-0812">Transmembrane</keyword>
<evidence type="ECO:0000313" key="3">
    <source>
        <dbReference type="EMBL" id="KAA0876371.1"/>
    </source>
</evidence>
<evidence type="ECO:0000256" key="1">
    <source>
        <dbReference type="SAM" id="Phobius"/>
    </source>
</evidence>
<sequence>MPDLPLWLYLCLALIASTLYVFIYLRVQRLERQQHTRRIHLLHRLRQLLSLLQKHRGLSAGILSGDKSLSADRAVIQQEIQSLLKGAQTEQVLLAPFERWHTLTEHWGRLQANQQLDVRACLLQHHQLIRTLLFLIEDLAEASHLAASHPELEYLPWVWKGLLPSAEWAGQARALGTAVSAKGCSTPAERIRLRFLCQQLREESSHTLQRLKAQPDLQKSLLPAQAALQQFLWTLETQILQENGPPLNAKEFFALATQAIESLLAIADDALTHALRVHQEINPHLLGATTLVSRG</sequence>
<organism evidence="3 4">
    <name type="scientific">Nitrincola tapanii</name>
    <dbReference type="NCBI Taxonomy" id="1708751"/>
    <lineage>
        <taxon>Bacteria</taxon>
        <taxon>Pseudomonadati</taxon>
        <taxon>Pseudomonadota</taxon>
        <taxon>Gammaproteobacteria</taxon>
        <taxon>Oceanospirillales</taxon>
        <taxon>Oceanospirillaceae</taxon>
        <taxon>Nitrincola</taxon>
    </lineage>
</organism>
<feature type="transmembrane region" description="Helical" evidence="1">
    <location>
        <begin position="6"/>
        <end position="27"/>
    </location>
</feature>
<keyword evidence="1" id="KW-0472">Membrane</keyword>
<comment type="caution">
    <text evidence="3">The sequence shown here is derived from an EMBL/GenBank/DDBJ whole genome shotgun (WGS) entry which is preliminary data.</text>
</comment>
<dbReference type="Pfam" id="PF08376">
    <property type="entry name" value="NIT"/>
    <property type="match status" value="1"/>
</dbReference>
<dbReference type="OrthoDB" id="9180266at2"/>